<reference evidence="2 3" key="1">
    <citation type="submission" date="2023-03" db="EMBL/GenBank/DDBJ databases">
        <title>Complete genome sequences of several Auritidibacter ignavus strains isolated from ear infections.</title>
        <authorList>
            <person name="Baehr T."/>
            <person name="Baumhoegger A.M."/>
        </authorList>
    </citation>
    <scope>NUCLEOTIDE SEQUENCE [LARGE SCALE GENOMIC DNA]</scope>
    <source>
        <strain evidence="2 3">BABAE-6</strain>
    </source>
</reference>
<proteinExistence type="predicted"/>
<feature type="compositionally biased region" description="Polar residues" evidence="1">
    <location>
        <begin position="1"/>
        <end position="11"/>
    </location>
</feature>
<keyword evidence="3" id="KW-1185">Reference proteome</keyword>
<evidence type="ECO:0000256" key="1">
    <source>
        <dbReference type="SAM" id="MobiDB-lite"/>
    </source>
</evidence>
<dbReference type="Proteomes" id="UP001224674">
    <property type="component" value="Chromosome"/>
</dbReference>
<sequence>MTNTVPLSTVTGAVGPSTRAHPETPNTTFTASAVTGPDGAQTV</sequence>
<feature type="compositionally biased region" description="Polar residues" evidence="1">
    <location>
        <begin position="24"/>
        <end position="33"/>
    </location>
</feature>
<dbReference type="EMBL" id="CP122566">
    <property type="protein sequence ID" value="WGH92535.1"/>
    <property type="molecule type" value="Genomic_DNA"/>
</dbReference>
<protein>
    <submittedName>
        <fullName evidence="2">Uncharacterized protein</fullName>
    </submittedName>
</protein>
<feature type="region of interest" description="Disordered" evidence="1">
    <location>
        <begin position="1"/>
        <end position="43"/>
    </location>
</feature>
<dbReference type="RefSeq" id="WP_279673356.1">
    <property type="nucleotide sequence ID" value="NZ_CP122562.1"/>
</dbReference>
<dbReference type="AlphaFoldDB" id="A0AAJ6DBE3"/>
<gene>
    <name evidence="2" type="ORF">QDX21_09500</name>
</gene>
<evidence type="ECO:0000313" key="3">
    <source>
        <dbReference type="Proteomes" id="UP001224674"/>
    </source>
</evidence>
<evidence type="ECO:0000313" key="2">
    <source>
        <dbReference type="EMBL" id="WGH92535.1"/>
    </source>
</evidence>
<accession>A0AAJ6DBE3</accession>
<name>A0AAJ6DBE3_9MICC</name>
<organism evidence="2 3">
    <name type="scientific">Auritidibacter ignavus</name>
    <dbReference type="NCBI Taxonomy" id="678932"/>
    <lineage>
        <taxon>Bacteria</taxon>
        <taxon>Bacillati</taxon>
        <taxon>Actinomycetota</taxon>
        <taxon>Actinomycetes</taxon>
        <taxon>Micrococcales</taxon>
        <taxon>Micrococcaceae</taxon>
        <taxon>Auritidibacter</taxon>
    </lineage>
</organism>